<reference evidence="2" key="2">
    <citation type="submission" date="2013-10" db="EMBL/GenBank/DDBJ databases">
        <authorList>
            <person name="Aslett M."/>
        </authorList>
    </citation>
    <scope>NUCLEOTIDE SEQUENCE [LARGE SCALE GENOMIC DNA]</scope>
    <source>
        <strain evidence="2">Houghton</strain>
    </source>
</reference>
<dbReference type="SUPFAM" id="SSF55920">
    <property type="entry name" value="Creatinase/aminopeptidase"/>
    <property type="match status" value="1"/>
</dbReference>
<dbReference type="GO" id="GO:0070006">
    <property type="term" value="F:metalloaminopeptidase activity"/>
    <property type="evidence" value="ECO:0007669"/>
    <property type="project" value="TreeGrafter"/>
</dbReference>
<dbReference type="Proteomes" id="UP000030747">
    <property type="component" value="Unassembled WGS sequence"/>
</dbReference>
<dbReference type="VEuPathDB" id="ToxoDB:ETH2_1566800"/>
<dbReference type="VEuPathDB" id="ToxoDB:ETH_00020890"/>
<evidence type="ECO:0000259" key="1">
    <source>
        <dbReference type="Pfam" id="PF00557"/>
    </source>
</evidence>
<dbReference type="AlphaFoldDB" id="U6L7B2"/>
<evidence type="ECO:0000313" key="3">
    <source>
        <dbReference type="Proteomes" id="UP000030747"/>
    </source>
</evidence>
<dbReference type="Gene3D" id="3.90.230.10">
    <property type="entry name" value="Creatinase/methionine aminopeptidase superfamily"/>
    <property type="match status" value="1"/>
</dbReference>
<keyword evidence="3" id="KW-1185">Reference proteome</keyword>
<feature type="domain" description="Peptidase M24" evidence="1">
    <location>
        <begin position="2"/>
        <end position="99"/>
    </location>
</feature>
<dbReference type="RefSeq" id="XP_013235188.1">
    <property type="nucleotide sequence ID" value="XM_013379734.1"/>
</dbReference>
<evidence type="ECO:0000313" key="2">
    <source>
        <dbReference type="EMBL" id="CDJ44439.1"/>
    </source>
</evidence>
<proteinExistence type="predicted"/>
<dbReference type="OrthoDB" id="331520at2759"/>
<organism evidence="2 3">
    <name type="scientific">Eimeria tenella</name>
    <name type="common">Coccidian parasite</name>
    <dbReference type="NCBI Taxonomy" id="5802"/>
    <lineage>
        <taxon>Eukaryota</taxon>
        <taxon>Sar</taxon>
        <taxon>Alveolata</taxon>
        <taxon>Apicomplexa</taxon>
        <taxon>Conoidasida</taxon>
        <taxon>Coccidia</taxon>
        <taxon>Eucoccidiorida</taxon>
        <taxon>Eimeriorina</taxon>
        <taxon>Eimeriidae</taxon>
        <taxon>Eimeria</taxon>
    </lineage>
</organism>
<dbReference type="PANTHER" id="PTHR43330:SF8">
    <property type="entry name" value="METHIONINE AMINOPEPTIDASE 1D, MITOCHONDRIAL"/>
    <property type="match status" value="1"/>
</dbReference>
<sequence>MPIGEVGEIIHNFASSKGLKVVADFCGHFIGRRLHLPPLVPHSAPNDAKGVFKVGQTFTIEPILTEGSGDIYCWADGWTVCTQDGGRCAQFEHTLLVTEEGAVPLTVPTGS</sequence>
<protein>
    <recommendedName>
        <fullName evidence="1">Peptidase M24 domain-containing protein</fullName>
    </recommendedName>
</protein>
<dbReference type="EMBL" id="HG677084">
    <property type="protein sequence ID" value="CDJ44439.1"/>
    <property type="molecule type" value="Genomic_DNA"/>
</dbReference>
<accession>U6L7B2</accession>
<dbReference type="PANTHER" id="PTHR43330">
    <property type="entry name" value="METHIONINE AMINOPEPTIDASE"/>
    <property type="match status" value="1"/>
</dbReference>
<name>U6L7B2_EIMTE</name>
<dbReference type="Pfam" id="PF00557">
    <property type="entry name" value="Peptidase_M24"/>
    <property type="match status" value="1"/>
</dbReference>
<dbReference type="InterPro" id="IPR036005">
    <property type="entry name" value="Creatinase/aminopeptidase-like"/>
</dbReference>
<reference evidence="2" key="1">
    <citation type="submission" date="2013-10" db="EMBL/GenBank/DDBJ databases">
        <title>Genomic analysis of the causative agents of coccidiosis in chickens.</title>
        <authorList>
            <person name="Reid A.J."/>
            <person name="Blake D."/>
            <person name="Billington K."/>
            <person name="Browne H."/>
            <person name="Dunn M."/>
            <person name="Hung S."/>
            <person name="Kawahara F."/>
            <person name="Miranda-Saavedra D."/>
            <person name="Mourier T."/>
            <person name="Nagra H."/>
            <person name="Otto T.D."/>
            <person name="Rawlings N."/>
            <person name="Sanchez A."/>
            <person name="Sanders M."/>
            <person name="Subramaniam C."/>
            <person name="Tay Y."/>
            <person name="Dear P."/>
            <person name="Doerig C."/>
            <person name="Gruber A."/>
            <person name="Parkinson J."/>
            <person name="Shirley M."/>
            <person name="Wan K.L."/>
            <person name="Berriman M."/>
            <person name="Tomley F."/>
            <person name="Pain A."/>
        </authorList>
    </citation>
    <scope>NUCLEOTIDE SEQUENCE [LARGE SCALE GENOMIC DNA]</scope>
    <source>
        <strain evidence="2">Houghton</strain>
    </source>
</reference>
<dbReference type="InterPro" id="IPR000994">
    <property type="entry name" value="Pept_M24"/>
</dbReference>
<gene>
    <name evidence="2" type="ORF">ETH_00020890</name>
</gene>
<dbReference type="GeneID" id="25253296"/>